<keyword evidence="2" id="KW-1185">Reference proteome</keyword>
<organism evidence="1 2">
    <name type="scientific">Duncaniella muris</name>
    <dbReference type="NCBI Taxonomy" id="2094150"/>
    <lineage>
        <taxon>Bacteria</taxon>
        <taxon>Pseudomonadati</taxon>
        <taxon>Bacteroidota</taxon>
        <taxon>Bacteroidia</taxon>
        <taxon>Bacteroidales</taxon>
        <taxon>Muribaculaceae</taxon>
        <taxon>Duncaniella</taxon>
    </lineage>
</organism>
<proteinExistence type="predicted"/>
<evidence type="ECO:0000313" key="1">
    <source>
        <dbReference type="EMBL" id="PWB00192.1"/>
    </source>
</evidence>
<gene>
    <name evidence="1" type="ORF">C5O23_13555</name>
</gene>
<dbReference type="GeneID" id="82527341"/>
<evidence type="ECO:0000313" key="2">
    <source>
        <dbReference type="Proteomes" id="UP000244905"/>
    </source>
</evidence>
<dbReference type="EMBL" id="PUEC01000051">
    <property type="protein sequence ID" value="PWB00192.1"/>
    <property type="molecule type" value="Genomic_DNA"/>
</dbReference>
<dbReference type="AlphaFoldDB" id="A0A2V1IHW4"/>
<protein>
    <submittedName>
        <fullName evidence="1">Uncharacterized protein</fullName>
    </submittedName>
</protein>
<dbReference type="Proteomes" id="UP000244905">
    <property type="component" value="Unassembled WGS sequence"/>
</dbReference>
<reference evidence="2" key="1">
    <citation type="submission" date="2018-02" db="EMBL/GenBank/DDBJ databases">
        <authorList>
            <person name="Clavel T."/>
            <person name="Strowig T."/>
        </authorList>
    </citation>
    <scope>NUCLEOTIDE SEQUENCE [LARGE SCALE GENOMIC DNA]</scope>
    <source>
        <strain evidence="2">DSM 103720</strain>
    </source>
</reference>
<sequence length="98" mass="11193">MLFDDANIAKFLHTSKSKTEILGILMPILAHFAPIVKLNHNILDYLNYTARLKITIFNMVNGVRINKNYYLCSVKEETPTPSGTEVLVVTTWQIKAKR</sequence>
<name>A0A2V1IHW4_9BACT</name>
<dbReference type="RefSeq" id="WP_107033448.1">
    <property type="nucleotide sequence ID" value="NZ_PUEC01000051.1"/>
</dbReference>
<accession>A0A2V1IHW4</accession>
<comment type="caution">
    <text evidence="1">The sequence shown here is derived from an EMBL/GenBank/DDBJ whole genome shotgun (WGS) entry which is preliminary data.</text>
</comment>